<dbReference type="PANTHER" id="PTHR10696:SF56">
    <property type="entry name" value="TAUD_TFDA-LIKE DOMAIN-CONTAINING PROTEIN"/>
    <property type="match status" value="1"/>
</dbReference>
<comment type="caution">
    <text evidence="5">The sequence shown here is derived from an EMBL/GenBank/DDBJ whole genome shotgun (WGS) entry which is preliminary data.</text>
</comment>
<dbReference type="SUPFAM" id="SSF51197">
    <property type="entry name" value="Clavaminate synthase-like"/>
    <property type="match status" value="1"/>
</dbReference>
<dbReference type="EMBL" id="BBPA01000007">
    <property type="protein sequence ID" value="GAL91628.1"/>
    <property type="molecule type" value="Genomic_DNA"/>
</dbReference>
<evidence type="ECO:0000259" key="4">
    <source>
        <dbReference type="Pfam" id="PF02668"/>
    </source>
</evidence>
<accession>A0A0A1VQ79</accession>
<dbReference type="GO" id="GO:0016491">
    <property type="term" value="F:oxidoreductase activity"/>
    <property type="evidence" value="ECO:0007669"/>
    <property type="project" value="UniProtKB-KW"/>
</dbReference>
<proteinExistence type="predicted"/>
<keyword evidence="2" id="KW-0560">Oxidoreductase</keyword>
<evidence type="ECO:0000256" key="1">
    <source>
        <dbReference type="ARBA" id="ARBA00001954"/>
    </source>
</evidence>
<feature type="domain" description="TauD/TfdA-like" evidence="4">
    <location>
        <begin position="14"/>
        <end position="268"/>
    </location>
</feature>
<evidence type="ECO:0000256" key="3">
    <source>
        <dbReference type="ARBA" id="ARBA00023194"/>
    </source>
</evidence>
<protein>
    <recommendedName>
        <fullName evidence="4">TauD/TfdA-like domain-containing protein</fullName>
    </recommendedName>
</protein>
<dbReference type="Proteomes" id="UP000030321">
    <property type="component" value="Unassembled WGS sequence"/>
</dbReference>
<gene>
    <name evidence="5" type="ORF">N44_02341</name>
</gene>
<sequence length="337" mass="38389">MYIDPVYLTKEQLVVSLTDSSEVDRVDIVEEIATKLTTYQVAVLRSSSENKFNLASLKNVLGEEFPYDSPSSEKVYLQAETDKNHFLLTYDPRAISYQVALNSRGSLSLHTDGTTSSSITPVFIVFCHLSHPQSGGLTRVAGGARLVHFLARYYPEEFLALCQPNCVISQIADGSRSKEHTVFEIQDNQIFIYYRNDQTRQMLPQAGKNYHRVQKGLEIIAHYLQQESNYIRLNAYANEVIIIPNQSTLHGRDEYVDGEGQVRQVQGVMYSGKQANKRLPQGIKPVPGTHLDRLVERLSTLRREEHSALKLEPKDFAEILDWESWANLVCRIPYTYQ</sequence>
<dbReference type="InterPro" id="IPR042098">
    <property type="entry name" value="TauD-like_sf"/>
</dbReference>
<dbReference type="Pfam" id="PF02668">
    <property type="entry name" value="TauD"/>
    <property type="match status" value="1"/>
</dbReference>
<evidence type="ECO:0000313" key="6">
    <source>
        <dbReference type="Proteomes" id="UP000030321"/>
    </source>
</evidence>
<dbReference type="PANTHER" id="PTHR10696">
    <property type="entry name" value="GAMMA-BUTYROBETAINE HYDROXYLASE-RELATED"/>
    <property type="match status" value="1"/>
</dbReference>
<dbReference type="RefSeq" id="WP_045356775.1">
    <property type="nucleotide sequence ID" value="NZ_BBPA01000007.1"/>
</dbReference>
<dbReference type="InterPro" id="IPR003819">
    <property type="entry name" value="TauD/TfdA-like"/>
</dbReference>
<name>A0A0A1VQ79_MICAE</name>
<dbReference type="Gene3D" id="3.60.130.10">
    <property type="entry name" value="Clavaminate synthase-like"/>
    <property type="match status" value="1"/>
</dbReference>
<dbReference type="InterPro" id="IPR050411">
    <property type="entry name" value="AlphaKG_dependent_hydroxylases"/>
</dbReference>
<reference evidence="6" key="1">
    <citation type="journal article" date="2015" name="Genome">
        <title>Whole Genome Sequence of the Non-Microcystin-Producing Microcystis aeruginosa Strain NIES-44.</title>
        <authorList>
            <person name="Okano K."/>
            <person name="Miyata N."/>
            <person name="Ozaki Y."/>
        </authorList>
    </citation>
    <scope>NUCLEOTIDE SEQUENCE [LARGE SCALE GENOMIC DNA]</scope>
    <source>
        <strain evidence="6">NIES-44</strain>
    </source>
</reference>
<comment type="cofactor">
    <cofactor evidence="1">
        <name>Fe(2+)</name>
        <dbReference type="ChEBI" id="CHEBI:29033"/>
    </cofactor>
</comment>
<evidence type="ECO:0000256" key="2">
    <source>
        <dbReference type="ARBA" id="ARBA00023002"/>
    </source>
</evidence>
<dbReference type="GO" id="GO:0017000">
    <property type="term" value="P:antibiotic biosynthetic process"/>
    <property type="evidence" value="ECO:0007669"/>
    <property type="project" value="UniProtKB-KW"/>
</dbReference>
<evidence type="ECO:0000313" key="5">
    <source>
        <dbReference type="EMBL" id="GAL91628.1"/>
    </source>
</evidence>
<organism evidence="5 6">
    <name type="scientific">Microcystis aeruginosa NIES-44</name>
    <dbReference type="NCBI Taxonomy" id="449439"/>
    <lineage>
        <taxon>Bacteria</taxon>
        <taxon>Bacillati</taxon>
        <taxon>Cyanobacteriota</taxon>
        <taxon>Cyanophyceae</taxon>
        <taxon>Oscillatoriophycideae</taxon>
        <taxon>Chroococcales</taxon>
        <taxon>Microcystaceae</taxon>
        <taxon>Microcystis</taxon>
    </lineage>
</organism>
<keyword evidence="3" id="KW-0045">Antibiotic biosynthesis</keyword>
<dbReference type="AlphaFoldDB" id="A0A0A1VQ79"/>